<organism evidence="2 3">
    <name type="scientific">Russula ochroleuca</name>
    <dbReference type="NCBI Taxonomy" id="152965"/>
    <lineage>
        <taxon>Eukaryota</taxon>
        <taxon>Fungi</taxon>
        <taxon>Dikarya</taxon>
        <taxon>Basidiomycota</taxon>
        <taxon>Agaricomycotina</taxon>
        <taxon>Agaricomycetes</taxon>
        <taxon>Russulales</taxon>
        <taxon>Russulaceae</taxon>
        <taxon>Russula</taxon>
    </lineage>
</organism>
<proteinExistence type="predicted"/>
<feature type="region of interest" description="Disordered" evidence="1">
    <location>
        <begin position="159"/>
        <end position="180"/>
    </location>
</feature>
<dbReference type="EMBL" id="WHVB01000013">
    <property type="protein sequence ID" value="KAF8477690.1"/>
    <property type="molecule type" value="Genomic_DNA"/>
</dbReference>
<name>A0A9P5MSH1_9AGAM</name>
<dbReference type="OrthoDB" id="3268494at2759"/>
<keyword evidence="3" id="KW-1185">Reference proteome</keyword>
<comment type="caution">
    <text evidence="2">The sequence shown here is derived from an EMBL/GenBank/DDBJ whole genome shotgun (WGS) entry which is preliminary data.</text>
</comment>
<dbReference type="Proteomes" id="UP000759537">
    <property type="component" value="Unassembled WGS sequence"/>
</dbReference>
<reference evidence="2" key="2">
    <citation type="journal article" date="2020" name="Nat. Commun.">
        <title>Large-scale genome sequencing of mycorrhizal fungi provides insights into the early evolution of symbiotic traits.</title>
        <authorList>
            <person name="Miyauchi S."/>
            <person name="Kiss E."/>
            <person name="Kuo A."/>
            <person name="Drula E."/>
            <person name="Kohler A."/>
            <person name="Sanchez-Garcia M."/>
            <person name="Morin E."/>
            <person name="Andreopoulos B."/>
            <person name="Barry K.W."/>
            <person name="Bonito G."/>
            <person name="Buee M."/>
            <person name="Carver A."/>
            <person name="Chen C."/>
            <person name="Cichocki N."/>
            <person name="Clum A."/>
            <person name="Culley D."/>
            <person name="Crous P.W."/>
            <person name="Fauchery L."/>
            <person name="Girlanda M."/>
            <person name="Hayes R.D."/>
            <person name="Keri Z."/>
            <person name="LaButti K."/>
            <person name="Lipzen A."/>
            <person name="Lombard V."/>
            <person name="Magnuson J."/>
            <person name="Maillard F."/>
            <person name="Murat C."/>
            <person name="Nolan M."/>
            <person name="Ohm R.A."/>
            <person name="Pangilinan J."/>
            <person name="Pereira M.F."/>
            <person name="Perotto S."/>
            <person name="Peter M."/>
            <person name="Pfister S."/>
            <person name="Riley R."/>
            <person name="Sitrit Y."/>
            <person name="Stielow J.B."/>
            <person name="Szollosi G."/>
            <person name="Zifcakova L."/>
            <person name="Stursova M."/>
            <person name="Spatafora J.W."/>
            <person name="Tedersoo L."/>
            <person name="Vaario L.M."/>
            <person name="Yamada A."/>
            <person name="Yan M."/>
            <person name="Wang P."/>
            <person name="Xu J."/>
            <person name="Bruns T."/>
            <person name="Baldrian P."/>
            <person name="Vilgalys R."/>
            <person name="Dunand C."/>
            <person name="Henrissat B."/>
            <person name="Grigoriev I.V."/>
            <person name="Hibbett D."/>
            <person name="Nagy L.G."/>
            <person name="Martin F.M."/>
        </authorList>
    </citation>
    <scope>NUCLEOTIDE SEQUENCE</scope>
    <source>
        <strain evidence="2">Prilba</strain>
    </source>
</reference>
<dbReference type="AlphaFoldDB" id="A0A9P5MSH1"/>
<protein>
    <submittedName>
        <fullName evidence="2">Uncharacterized protein</fullName>
    </submittedName>
</protein>
<gene>
    <name evidence="2" type="ORF">DFH94DRAFT_683378</name>
</gene>
<evidence type="ECO:0000256" key="1">
    <source>
        <dbReference type="SAM" id="MobiDB-lite"/>
    </source>
</evidence>
<accession>A0A9P5MSH1</accession>
<reference evidence="2" key="1">
    <citation type="submission" date="2019-10" db="EMBL/GenBank/DDBJ databases">
        <authorList>
            <consortium name="DOE Joint Genome Institute"/>
            <person name="Kuo A."/>
            <person name="Miyauchi S."/>
            <person name="Kiss E."/>
            <person name="Drula E."/>
            <person name="Kohler A."/>
            <person name="Sanchez-Garcia M."/>
            <person name="Andreopoulos B."/>
            <person name="Barry K.W."/>
            <person name="Bonito G."/>
            <person name="Buee M."/>
            <person name="Carver A."/>
            <person name="Chen C."/>
            <person name="Cichocki N."/>
            <person name="Clum A."/>
            <person name="Culley D."/>
            <person name="Crous P.W."/>
            <person name="Fauchery L."/>
            <person name="Girlanda M."/>
            <person name="Hayes R."/>
            <person name="Keri Z."/>
            <person name="LaButti K."/>
            <person name="Lipzen A."/>
            <person name="Lombard V."/>
            <person name="Magnuson J."/>
            <person name="Maillard F."/>
            <person name="Morin E."/>
            <person name="Murat C."/>
            <person name="Nolan M."/>
            <person name="Ohm R."/>
            <person name="Pangilinan J."/>
            <person name="Pereira M."/>
            <person name="Perotto S."/>
            <person name="Peter M."/>
            <person name="Riley R."/>
            <person name="Sitrit Y."/>
            <person name="Stielow B."/>
            <person name="Szollosi G."/>
            <person name="Zifcakova L."/>
            <person name="Stursova M."/>
            <person name="Spatafora J.W."/>
            <person name="Tedersoo L."/>
            <person name="Vaario L.-M."/>
            <person name="Yamada A."/>
            <person name="Yan M."/>
            <person name="Wang P."/>
            <person name="Xu J."/>
            <person name="Bruns T."/>
            <person name="Baldrian P."/>
            <person name="Vilgalys R."/>
            <person name="Henrissat B."/>
            <person name="Grigoriev I.V."/>
            <person name="Hibbett D."/>
            <person name="Nagy L.G."/>
            <person name="Martin F.M."/>
        </authorList>
    </citation>
    <scope>NUCLEOTIDE SEQUENCE</scope>
    <source>
        <strain evidence="2">Prilba</strain>
    </source>
</reference>
<evidence type="ECO:0000313" key="3">
    <source>
        <dbReference type="Proteomes" id="UP000759537"/>
    </source>
</evidence>
<sequence length="268" mass="29066">MAAFYLRVGGYYIEPEDAPDTTDFPIPRSIFPGPSYMDEVVKLGLPVLAEPQAQSQLPLGDWSNAAFGNDLSMKDLLWLNDVMLAQPQDQTRLPVAGIQHTFDQPACGAIVLPEPGSQTPGIAINGEALRPPPLELPSDTQNATASGCYAQKISTRISAGTTANKAAPEVPRDKRKPSARRTVVRSGVNKRATKFVCEECTKTEGRLVSFNCEKDRQRHKRTTRAHNAPPVAFCSCGTSVTRRDAMKSHRAYCRGTTVEPEAAQAAGN</sequence>
<evidence type="ECO:0000313" key="2">
    <source>
        <dbReference type="EMBL" id="KAF8477690.1"/>
    </source>
</evidence>